<protein>
    <submittedName>
        <fullName evidence="5">Transcriptional regulator, HxlR family</fullName>
    </submittedName>
</protein>
<dbReference type="Gene3D" id="1.10.10.10">
    <property type="entry name" value="Winged helix-like DNA-binding domain superfamily/Winged helix DNA-binding domain"/>
    <property type="match status" value="1"/>
</dbReference>
<dbReference type="EMBL" id="FNEE01000020">
    <property type="protein sequence ID" value="SDK75138.1"/>
    <property type="molecule type" value="Genomic_DNA"/>
</dbReference>
<dbReference type="Proteomes" id="UP000198894">
    <property type="component" value="Unassembled WGS sequence"/>
</dbReference>
<evidence type="ECO:0000313" key="6">
    <source>
        <dbReference type="Proteomes" id="UP000198894"/>
    </source>
</evidence>
<dbReference type="GO" id="GO:0003677">
    <property type="term" value="F:DNA binding"/>
    <property type="evidence" value="ECO:0007669"/>
    <property type="project" value="UniProtKB-KW"/>
</dbReference>
<keyword evidence="6" id="KW-1185">Reference proteome</keyword>
<keyword evidence="1" id="KW-0805">Transcription regulation</keyword>
<dbReference type="PANTHER" id="PTHR33204">
    <property type="entry name" value="TRANSCRIPTIONAL REGULATOR, MARR FAMILY"/>
    <property type="match status" value="1"/>
</dbReference>
<reference evidence="6" key="1">
    <citation type="submission" date="2016-10" db="EMBL/GenBank/DDBJ databases">
        <authorList>
            <person name="Varghese N."/>
            <person name="Submissions S."/>
        </authorList>
    </citation>
    <scope>NUCLEOTIDE SEQUENCE [LARGE SCALE GENOMIC DNA]</scope>
    <source>
        <strain evidence="6">CGMCC 1.11022</strain>
    </source>
</reference>
<evidence type="ECO:0000256" key="1">
    <source>
        <dbReference type="ARBA" id="ARBA00023015"/>
    </source>
</evidence>
<evidence type="ECO:0000256" key="3">
    <source>
        <dbReference type="ARBA" id="ARBA00023163"/>
    </source>
</evidence>
<name>A0A1G9EGC3_9HYPH</name>
<feature type="domain" description="HTH hxlR-type" evidence="4">
    <location>
        <begin position="26"/>
        <end position="124"/>
    </location>
</feature>
<dbReference type="AlphaFoldDB" id="A0A1G9EGC3"/>
<dbReference type="Pfam" id="PF01638">
    <property type="entry name" value="HxlR"/>
    <property type="match status" value="1"/>
</dbReference>
<dbReference type="PROSITE" id="PS51118">
    <property type="entry name" value="HTH_HXLR"/>
    <property type="match status" value="1"/>
</dbReference>
<dbReference type="PANTHER" id="PTHR33204:SF29">
    <property type="entry name" value="TRANSCRIPTIONAL REGULATOR"/>
    <property type="match status" value="1"/>
</dbReference>
<dbReference type="InterPro" id="IPR036388">
    <property type="entry name" value="WH-like_DNA-bd_sf"/>
</dbReference>
<keyword evidence="2" id="KW-0238">DNA-binding</keyword>
<evidence type="ECO:0000256" key="2">
    <source>
        <dbReference type="ARBA" id="ARBA00023125"/>
    </source>
</evidence>
<accession>A0A1G9EGC3</accession>
<evidence type="ECO:0000313" key="5">
    <source>
        <dbReference type="EMBL" id="SDK75138.1"/>
    </source>
</evidence>
<keyword evidence="3" id="KW-0804">Transcription</keyword>
<gene>
    <name evidence="5" type="ORF">SAMN05428953_1208</name>
</gene>
<sequence>MAMPTKTGPTKRVSTKRLPTKRLPLLPAERALKVISGRWKAVILYHLFDGPRRLSALKTLVPDITQKVLIQQLREMEEHGLVRREIFAEIPSRVEYSATRLGLSLEPILLALCGWGQHHADELNEMDRLADCIIRPRQARQPAIA</sequence>
<dbReference type="SUPFAM" id="SSF46785">
    <property type="entry name" value="Winged helix' DNA-binding domain"/>
    <property type="match status" value="1"/>
</dbReference>
<evidence type="ECO:0000259" key="4">
    <source>
        <dbReference type="PROSITE" id="PS51118"/>
    </source>
</evidence>
<dbReference type="RefSeq" id="WP_236473073.1">
    <property type="nucleotide sequence ID" value="NZ_FNEE01000020.1"/>
</dbReference>
<proteinExistence type="predicted"/>
<dbReference type="InterPro" id="IPR002577">
    <property type="entry name" value="HTH_HxlR"/>
</dbReference>
<dbReference type="InterPro" id="IPR036390">
    <property type="entry name" value="WH_DNA-bd_sf"/>
</dbReference>
<organism evidence="5 6">
    <name type="scientific">Mesorhizobium muleiense</name>
    <dbReference type="NCBI Taxonomy" id="1004279"/>
    <lineage>
        <taxon>Bacteria</taxon>
        <taxon>Pseudomonadati</taxon>
        <taxon>Pseudomonadota</taxon>
        <taxon>Alphaproteobacteria</taxon>
        <taxon>Hyphomicrobiales</taxon>
        <taxon>Phyllobacteriaceae</taxon>
        <taxon>Mesorhizobium</taxon>
    </lineage>
</organism>